<sequence length="978" mass="109786">MSEPVSIPSSTSNTRVTPKTGGGSISHSPQHENSSFHGSHLSRNNTIHSHTSYSSHSQTPQYHSSSTSSNCVAAATTIPATTCPYNNVNNMTPCSSKMTGLVTSSSSDFSHLLAELKRKPSLHVLPKFGSHSHNNGSSESLNKSPHSPGSVVGEENADDSKELSYKAQRKNYRKEKQRVAKELTTALMKDRRFKDPPPGDPSITILSGTLKVRGKLKGWTKLWAVLKPGSLLFYKGKVKSSHWVATVLLSCCKVIERPSKKDGFCFKLFHPLEQSVWSTRGPGGETIGAVVQPLPTTYLICRAPTADEGKCWMDGLELALTCSSLLVRSPRTSDTMDTSHDAEWCPSDAEENNRTRSNSEKSDSDTSHIEEAIEHDSDDDDMYDENEDRPAKQSIDDPMSAQGLRKRRKRYESNQQSFEETTPAETCYAHKVEEEFAHTTGEHSEVLGDENKSLLWFLVKQVRPGMDLSRVVLPTFILEPRSFLDKLTDYYYHADLLSQAVLEDDAFIRMKSILRWYLSGFYKKPKGLKKPYNPILGETFRCYWEHPTGSRTFYLAEQVSHHPPVSAFYVSNKKDGFVISSAILAKSKFYGNSTSAILEGQATLTLLPRGEAYVMTMPYAHCKGILVGTLSMELGGTVSIVCEKTGYFSELEFKLKGFLGRSDTTNTISGKIKLGRETVATVEGHWDNKIVMKDRQTGCEEVLWEVNDKIRARRLKRYTVPLDKQELNESERKWIKVTEAIVEDNQEAATTEKTKLEDEQRKAVTARVATNSSWVPKNFLYDGNTWRYKFEDLRPWDVGNDLMEFERDYMVQVHQRHKTPIMRASSLISVDSKVKTLFENLCNSEDPASGSNPLLGSSLSNSSPSPDSDEASGCDIRRDIPPDQVVPAFHQRESNRQLIDLLRQLLARQIQQSEQIEELRTTVASIQAKLAKPKLPKDPFPVTNTVLAVVFAVAMQVLMIIYWFGDGKLMPDISRRKM</sequence>
<dbReference type="SMART" id="SM00233">
    <property type="entry name" value="PH"/>
    <property type="match status" value="1"/>
</dbReference>
<evidence type="ECO:0000256" key="4">
    <source>
        <dbReference type="ARBA" id="ARBA00023121"/>
    </source>
</evidence>
<accession>A0A226E4I8</accession>
<dbReference type="InterPro" id="IPR018494">
    <property type="entry name" value="Oxysterol-bd_CS"/>
</dbReference>
<evidence type="ECO:0000256" key="7">
    <source>
        <dbReference type="SAM" id="MobiDB-lite"/>
    </source>
</evidence>
<feature type="compositionally biased region" description="Basic and acidic residues" evidence="7">
    <location>
        <begin position="351"/>
        <end position="375"/>
    </location>
</feature>
<feature type="compositionally biased region" description="Low complexity" evidence="7">
    <location>
        <begin position="48"/>
        <end position="67"/>
    </location>
</feature>
<feature type="transmembrane region" description="Helical" evidence="8">
    <location>
        <begin position="946"/>
        <end position="965"/>
    </location>
</feature>
<feature type="compositionally biased region" description="Acidic residues" evidence="7">
    <location>
        <begin position="376"/>
        <end position="387"/>
    </location>
</feature>
<dbReference type="PROSITE" id="PS01013">
    <property type="entry name" value="OSBP"/>
    <property type="match status" value="1"/>
</dbReference>
<dbReference type="InterPro" id="IPR037239">
    <property type="entry name" value="OSBP_sf"/>
</dbReference>
<dbReference type="PANTHER" id="PTHR10972:SF102">
    <property type="entry name" value="OXYSTEROL-BINDING PROTEIN"/>
    <property type="match status" value="1"/>
</dbReference>
<feature type="compositionally biased region" description="Polar residues" evidence="7">
    <location>
        <begin position="413"/>
        <end position="424"/>
    </location>
</feature>
<feature type="region of interest" description="Disordered" evidence="7">
    <location>
        <begin position="848"/>
        <end position="877"/>
    </location>
</feature>
<dbReference type="GO" id="GO:0015485">
    <property type="term" value="F:cholesterol binding"/>
    <property type="evidence" value="ECO:0007669"/>
    <property type="project" value="TreeGrafter"/>
</dbReference>
<evidence type="ECO:0000313" key="10">
    <source>
        <dbReference type="EMBL" id="OXA52645.1"/>
    </source>
</evidence>
<organism evidence="10 11">
    <name type="scientific">Folsomia candida</name>
    <name type="common">Springtail</name>
    <dbReference type="NCBI Taxonomy" id="158441"/>
    <lineage>
        <taxon>Eukaryota</taxon>
        <taxon>Metazoa</taxon>
        <taxon>Ecdysozoa</taxon>
        <taxon>Arthropoda</taxon>
        <taxon>Hexapoda</taxon>
        <taxon>Collembola</taxon>
        <taxon>Entomobryomorpha</taxon>
        <taxon>Isotomoidea</taxon>
        <taxon>Isotomidae</taxon>
        <taxon>Proisotominae</taxon>
        <taxon>Folsomia</taxon>
    </lineage>
</organism>
<dbReference type="GO" id="GO:0005829">
    <property type="term" value="C:cytosol"/>
    <property type="evidence" value="ECO:0007669"/>
    <property type="project" value="TreeGrafter"/>
</dbReference>
<evidence type="ECO:0000256" key="8">
    <source>
        <dbReference type="SAM" id="Phobius"/>
    </source>
</evidence>
<feature type="region of interest" description="Disordered" evidence="7">
    <location>
        <begin position="331"/>
        <end position="425"/>
    </location>
</feature>
<feature type="compositionally biased region" description="Polar residues" evidence="7">
    <location>
        <begin position="7"/>
        <end position="17"/>
    </location>
</feature>
<evidence type="ECO:0000256" key="5">
    <source>
        <dbReference type="RuleBase" id="RU003844"/>
    </source>
</evidence>
<comment type="similarity">
    <text evidence="1 5">Belongs to the OSBP family.</text>
</comment>
<dbReference type="FunFam" id="2.30.29.30:FF:000030">
    <property type="entry name" value="Oxysterol-binding protein"/>
    <property type="match status" value="1"/>
</dbReference>
<reference evidence="10 11" key="1">
    <citation type="submission" date="2015-12" db="EMBL/GenBank/DDBJ databases">
        <title>The genome of Folsomia candida.</title>
        <authorList>
            <person name="Faddeeva A."/>
            <person name="Derks M.F."/>
            <person name="Anvar Y."/>
            <person name="Smit S."/>
            <person name="Van Straalen N."/>
            <person name="Roelofs D."/>
        </authorList>
    </citation>
    <scope>NUCLEOTIDE SEQUENCE [LARGE SCALE GENOMIC DNA]</scope>
    <source>
        <strain evidence="10 11">VU population</strain>
        <tissue evidence="10">Whole body</tissue>
    </source>
</reference>
<dbReference type="Pfam" id="PF00169">
    <property type="entry name" value="PH"/>
    <property type="match status" value="1"/>
</dbReference>
<feature type="compositionally biased region" description="Low complexity" evidence="7">
    <location>
        <begin position="849"/>
        <end position="866"/>
    </location>
</feature>
<dbReference type="AlphaFoldDB" id="A0A226E4I8"/>
<evidence type="ECO:0000256" key="1">
    <source>
        <dbReference type="ARBA" id="ARBA00008842"/>
    </source>
</evidence>
<dbReference type="GO" id="GO:0032541">
    <property type="term" value="C:cortical endoplasmic reticulum"/>
    <property type="evidence" value="ECO:0007669"/>
    <property type="project" value="TreeGrafter"/>
</dbReference>
<evidence type="ECO:0000313" key="11">
    <source>
        <dbReference type="Proteomes" id="UP000198287"/>
    </source>
</evidence>
<dbReference type="Gene3D" id="1.10.287.2720">
    <property type="match status" value="1"/>
</dbReference>
<dbReference type="OMA" id="NQKTIDM"/>
<gene>
    <name evidence="10" type="ORF">Fcan01_12421</name>
</gene>
<dbReference type="SUPFAM" id="SSF50729">
    <property type="entry name" value="PH domain-like"/>
    <property type="match status" value="1"/>
</dbReference>
<dbReference type="InterPro" id="IPR000648">
    <property type="entry name" value="Oxysterol-bd"/>
</dbReference>
<dbReference type="STRING" id="158441.A0A226E4I8"/>
<feature type="region of interest" description="Disordered" evidence="7">
    <location>
        <begin position="1"/>
        <end position="67"/>
    </location>
</feature>
<evidence type="ECO:0000256" key="3">
    <source>
        <dbReference type="ARBA" id="ARBA00023055"/>
    </source>
</evidence>
<feature type="region of interest" description="Disordered" evidence="7">
    <location>
        <begin position="125"/>
        <end position="165"/>
    </location>
</feature>
<dbReference type="PROSITE" id="PS50003">
    <property type="entry name" value="PH_DOMAIN"/>
    <property type="match status" value="1"/>
</dbReference>
<evidence type="ECO:0000259" key="9">
    <source>
        <dbReference type="PROSITE" id="PS50003"/>
    </source>
</evidence>
<dbReference type="GO" id="GO:0016020">
    <property type="term" value="C:membrane"/>
    <property type="evidence" value="ECO:0007669"/>
    <property type="project" value="TreeGrafter"/>
</dbReference>
<dbReference type="Gene3D" id="3.30.70.3490">
    <property type="match status" value="1"/>
</dbReference>
<proteinExistence type="inferred from homology"/>
<keyword evidence="2 6" id="KW-0813">Transport</keyword>
<keyword evidence="8" id="KW-0812">Transmembrane</keyword>
<keyword evidence="3 6" id="KW-0445">Lipid transport</keyword>
<dbReference type="PANTHER" id="PTHR10972">
    <property type="entry name" value="OXYSTEROL-BINDING PROTEIN-RELATED"/>
    <property type="match status" value="1"/>
</dbReference>
<keyword evidence="8" id="KW-1133">Transmembrane helix</keyword>
<protein>
    <recommendedName>
        <fullName evidence="6">Oxysterol-binding protein</fullName>
    </recommendedName>
</protein>
<dbReference type="EMBL" id="LNIX01000006">
    <property type="protein sequence ID" value="OXA52645.1"/>
    <property type="molecule type" value="Genomic_DNA"/>
</dbReference>
<feature type="domain" description="PH" evidence="9">
    <location>
        <begin position="203"/>
        <end position="321"/>
    </location>
</feature>
<feature type="compositionally biased region" description="Polar residues" evidence="7">
    <location>
        <begin position="25"/>
        <end position="47"/>
    </location>
</feature>
<dbReference type="InterPro" id="IPR001849">
    <property type="entry name" value="PH_domain"/>
</dbReference>
<comment type="caution">
    <text evidence="10">The sequence shown here is derived from an EMBL/GenBank/DDBJ whole genome shotgun (WGS) entry which is preliminary data.</text>
</comment>
<evidence type="ECO:0000256" key="2">
    <source>
        <dbReference type="ARBA" id="ARBA00022448"/>
    </source>
</evidence>
<keyword evidence="4" id="KW-0446">Lipid-binding</keyword>
<dbReference type="SUPFAM" id="SSF144000">
    <property type="entry name" value="Oxysterol-binding protein-like"/>
    <property type="match status" value="1"/>
</dbReference>
<dbReference type="Gene3D" id="2.40.160.120">
    <property type="match status" value="1"/>
</dbReference>
<dbReference type="Pfam" id="PF01237">
    <property type="entry name" value="Oxysterol_BP"/>
    <property type="match status" value="1"/>
</dbReference>
<keyword evidence="8" id="KW-0472">Membrane</keyword>
<dbReference type="OrthoDB" id="10053431at2759"/>
<feature type="compositionally biased region" description="Low complexity" evidence="7">
    <location>
        <begin position="129"/>
        <end position="138"/>
    </location>
</feature>
<evidence type="ECO:0000256" key="6">
    <source>
        <dbReference type="RuleBase" id="RU003845"/>
    </source>
</evidence>
<dbReference type="FunFam" id="2.40.160.120:FF:000004">
    <property type="entry name" value="Oxysterol-binding protein"/>
    <property type="match status" value="1"/>
</dbReference>
<dbReference type="GO" id="GO:0006869">
    <property type="term" value="P:lipid transport"/>
    <property type="evidence" value="ECO:0007669"/>
    <property type="project" value="UniProtKB-KW"/>
</dbReference>
<name>A0A226E4I8_FOLCA</name>
<keyword evidence="11" id="KW-1185">Reference proteome</keyword>
<dbReference type="Proteomes" id="UP000198287">
    <property type="component" value="Unassembled WGS sequence"/>
</dbReference>
<dbReference type="InterPro" id="IPR011993">
    <property type="entry name" value="PH-like_dom_sf"/>
</dbReference>
<dbReference type="Gene3D" id="2.30.29.30">
    <property type="entry name" value="Pleckstrin-homology domain (PH domain)/Phosphotyrosine-binding domain (PTB)"/>
    <property type="match status" value="1"/>
</dbReference>
<dbReference type="FunFam" id="1.10.287.2720:FF:000002">
    <property type="entry name" value="Oxysterol-binding protein"/>
    <property type="match status" value="1"/>
</dbReference>